<feature type="region of interest" description="Disordered" evidence="1">
    <location>
        <begin position="18"/>
        <end position="62"/>
    </location>
</feature>
<organism evidence="2 3">
    <name type="scientific">Phytophthora boehmeriae</name>
    <dbReference type="NCBI Taxonomy" id="109152"/>
    <lineage>
        <taxon>Eukaryota</taxon>
        <taxon>Sar</taxon>
        <taxon>Stramenopiles</taxon>
        <taxon>Oomycota</taxon>
        <taxon>Peronosporomycetes</taxon>
        <taxon>Peronosporales</taxon>
        <taxon>Peronosporaceae</taxon>
        <taxon>Phytophthora</taxon>
    </lineage>
</organism>
<accession>A0A8T1WS53</accession>
<keyword evidence="3" id="KW-1185">Reference proteome</keyword>
<protein>
    <submittedName>
        <fullName evidence="2">Uncharacterized protein</fullName>
    </submittedName>
</protein>
<comment type="caution">
    <text evidence="2">The sequence shown here is derived from an EMBL/GenBank/DDBJ whole genome shotgun (WGS) entry which is preliminary data.</text>
</comment>
<feature type="compositionally biased region" description="Acidic residues" evidence="1">
    <location>
        <begin position="280"/>
        <end position="299"/>
    </location>
</feature>
<proteinExistence type="predicted"/>
<gene>
    <name evidence="2" type="ORF">PHYBOEH_004776</name>
</gene>
<feature type="compositionally biased region" description="Low complexity" evidence="1">
    <location>
        <begin position="29"/>
        <end position="56"/>
    </location>
</feature>
<name>A0A8T1WS53_9STRA</name>
<dbReference type="OrthoDB" id="119811at2759"/>
<reference evidence="2" key="1">
    <citation type="submission" date="2021-02" db="EMBL/GenBank/DDBJ databases">
        <authorList>
            <person name="Palmer J.M."/>
        </authorList>
    </citation>
    <scope>NUCLEOTIDE SEQUENCE</scope>
    <source>
        <strain evidence="2">SCRP23</strain>
    </source>
</reference>
<dbReference type="EMBL" id="JAGDFL010000250">
    <property type="protein sequence ID" value="KAG7394733.1"/>
    <property type="molecule type" value="Genomic_DNA"/>
</dbReference>
<evidence type="ECO:0000313" key="2">
    <source>
        <dbReference type="EMBL" id="KAG7394733.1"/>
    </source>
</evidence>
<evidence type="ECO:0000313" key="3">
    <source>
        <dbReference type="Proteomes" id="UP000693981"/>
    </source>
</evidence>
<evidence type="ECO:0000256" key="1">
    <source>
        <dbReference type="SAM" id="MobiDB-lite"/>
    </source>
</evidence>
<sequence length="348" mass="37302">MLGFQYVVAKSRELSSALDRELSAAGGRSAPFSSVSSTPSVESASSASKSAAPEASQTTVPARNEGSTFLRVQQEQQAQMVANHQQLLHSGQALSAALGRARATLQAQAASEQFLTQNFHLVARVRQQLAGVRALVLKVAEDAEDVENLLVQRCEETAARQNAAFAAQQQQELEAFEATIAQESEGRKRELLEMRRQKLASAFMNDLRTYQTLVGHHGDAAAAEASAVSTAKAQESLDSIELVVVADPDQLAAFYESGSEQDEEEEKTPKFSSPTAPTELLEEEEEKDDDGNEGTEEEIAQTAGIAEAPASDIGEQGTEGVKEVDAMGDNKAGESEEDKVTEEEKKTA</sequence>
<feature type="region of interest" description="Disordered" evidence="1">
    <location>
        <begin position="257"/>
        <end position="348"/>
    </location>
</feature>
<dbReference type="AlphaFoldDB" id="A0A8T1WS53"/>
<dbReference type="Proteomes" id="UP000693981">
    <property type="component" value="Unassembled WGS sequence"/>
</dbReference>